<dbReference type="Proteomes" id="UP000237655">
    <property type="component" value="Chromosome"/>
</dbReference>
<gene>
    <name evidence="3" type="ORF">C6Y53_07980</name>
</gene>
<dbReference type="SUPFAM" id="SSF51556">
    <property type="entry name" value="Metallo-dependent hydrolases"/>
    <property type="match status" value="1"/>
</dbReference>
<organism evidence="3 4">
    <name type="scientific">Pukyongiella litopenaei</name>
    <dbReference type="NCBI Taxonomy" id="2605946"/>
    <lineage>
        <taxon>Bacteria</taxon>
        <taxon>Pseudomonadati</taxon>
        <taxon>Pseudomonadota</taxon>
        <taxon>Alphaproteobacteria</taxon>
        <taxon>Rhodobacterales</taxon>
        <taxon>Paracoccaceae</taxon>
        <taxon>Pukyongiella</taxon>
    </lineage>
</organism>
<dbReference type="GO" id="GO:0016787">
    <property type="term" value="F:hydrolase activity"/>
    <property type="evidence" value="ECO:0007669"/>
    <property type="project" value="UniProtKB-KW"/>
</dbReference>
<dbReference type="EMBL" id="CP027665">
    <property type="protein sequence ID" value="AVO39706.1"/>
    <property type="molecule type" value="Genomic_DNA"/>
</dbReference>
<evidence type="ECO:0000259" key="2">
    <source>
        <dbReference type="Pfam" id="PF04909"/>
    </source>
</evidence>
<dbReference type="InterPro" id="IPR052350">
    <property type="entry name" value="Metallo-dep_Lactonases"/>
</dbReference>
<comment type="similarity">
    <text evidence="1">Belongs to the metallo-dependent hydrolases superfamily.</text>
</comment>
<name>A0A2S0MUY7_9RHOB</name>
<protein>
    <submittedName>
        <fullName evidence="3">Amidohydrolase family protein</fullName>
    </submittedName>
</protein>
<keyword evidence="4" id="KW-1185">Reference proteome</keyword>
<dbReference type="PANTHER" id="PTHR43569">
    <property type="entry name" value="AMIDOHYDROLASE"/>
    <property type="match status" value="1"/>
</dbReference>
<dbReference type="AlphaFoldDB" id="A0A2S0MUY7"/>
<dbReference type="InterPro" id="IPR006680">
    <property type="entry name" value="Amidohydro-rel"/>
</dbReference>
<dbReference type="PANTHER" id="PTHR43569:SF2">
    <property type="entry name" value="AMIDOHYDROLASE-RELATED DOMAIN-CONTAINING PROTEIN"/>
    <property type="match status" value="1"/>
</dbReference>
<dbReference type="InterPro" id="IPR032466">
    <property type="entry name" value="Metal_Hydrolase"/>
</dbReference>
<evidence type="ECO:0000256" key="1">
    <source>
        <dbReference type="ARBA" id="ARBA00038310"/>
    </source>
</evidence>
<dbReference type="Gene3D" id="3.20.20.140">
    <property type="entry name" value="Metal-dependent hydrolases"/>
    <property type="match status" value="1"/>
</dbReference>
<dbReference type="RefSeq" id="WP_106474010.1">
    <property type="nucleotide sequence ID" value="NZ_CP027665.1"/>
</dbReference>
<dbReference type="KEGG" id="thas:C6Y53_07980"/>
<reference evidence="4" key="1">
    <citation type="submission" date="2018-03" db="EMBL/GenBank/DDBJ databases">
        <title>Genomic analysis of the strain SH-1 isolated from shrimp intestine.</title>
        <authorList>
            <person name="Kim Y.-S."/>
            <person name="Kim S.-E."/>
            <person name="Kim K.-H."/>
        </authorList>
    </citation>
    <scope>NUCLEOTIDE SEQUENCE [LARGE SCALE GENOMIC DNA]</scope>
    <source>
        <strain evidence="4">SH-1</strain>
    </source>
</reference>
<proteinExistence type="inferred from homology"/>
<feature type="domain" description="Amidohydrolase-related" evidence="2">
    <location>
        <begin position="3"/>
        <end position="276"/>
    </location>
</feature>
<evidence type="ECO:0000313" key="4">
    <source>
        <dbReference type="Proteomes" id="UP000237655"/>
    </source>
</evidence>
<keyword evidence="3" id="KW-0378">Hydrolase</keyword>
<accession>A0A2S0MUY7</accession>
<evidence type="ECO:0000313" key="3">
    <source>
        <dbReference type="EMBL" id="AVO39706.1"/>
    </source>
</evidence>
<dbReference type="Pfam" id="PF04909">
    <property type="entry name" value="Amidohydro_2"/>
    <property type="match status" value="1"/>
</dbReference>
<sequence>MRIDAHQHFWQPARGDYDWMPKDDPTLSRVYGPGDLAPQLAAAGIGATVLVQAAATVAETEYMLGLADATPFVAGVVGWVDFEAPADRAHLERLAAHPRFCGVRPMIQDIPDDDWMLRADVQWAYRALVDLDLSFDALGFSRHLENFHTILTRHPDMRVVIDHCMKPQIRDHPDDFRRWADGMTRLARDTAACCKLSGLITEAGESWTVDVLRPYAEHVLDAFGPDRVMWGSDWPVCRLRGEYDRWLAAAETLTEGLDDAGRAQVFGGTAAGFYRLDA</sequence>